<protein>
    <submittedName>
        <fullName evidence="3">HEPN domain-containing protein</fullName>
    </submittedName>
</protein>
<proteinExistence type="inferred from homology"/>
<accession>A0A081RLA5</accession>
<name>A0A081RLA5_9ARCH</name>
<dbReference type="Pfam" id="PF05168">
    <property type="entry name" value="HEPN"/>
    <property type="match status" value="1"/>
</dbReference>
<sequence>MLADKKYLQWCARQNKGIKIATQSKNLQNAYLKKSQTALQSMQVNAREGIDEWAISASYYAKYFAIYALFSQLGIKCEIHDCTIALFGYLFGNDISQPLLEDLRQAKEDRIDVQYYNAEISIDLQEMISKTKEFVIVVEEIIDGLNQQRIDELRQKTKEALK</sequence>
<comment type="caution">
    <text evidence="3">The sequence shown here is derived from an EMBL/GenBank/DDBJ whole genome shotgun (WGS) entry which is preliminary data.</text>
</comment>
<organism evidence="3 4">
    <name type="scientific">Marine Group I thaumarchaeote SCGC AAA799-N04</name>
    <dbReference type="NCBI Taxonomy" id="1502293"/>
    <lineage>
        <taxon>Archaea</taxon>
        <taxon>Nitrososphaerota</taxon>
        <taxon>Marine Group I</taxon>
    </lineage>
</organism>
<dbReference type="AlphaFoldDB" id="A0A081RLA5"/>
<dbReference type="PANTHER" id="PTHR36565:SF1">
    <property type="entry name" value="UPF0332 PROTEIN TM_1000"/>
    <property type="match status" value="1"/>
</dbReference>
<gene>
    <name evidence="3" type="ORF">AAA799N04_01613</name>
</gene>
<dbReference type="InterPro" id="IPR052226">
    <property type="entry name" value="UPF0332_toxin"/>
</dbReference>
<dbReference type="PANTHER" id="PTHR36565">
    <property type="entry name" value="UPF0332 PROTEIN TM_1000"/>
    <property type="match status" value="1"/>
</dbReference>
<evidence type="ECO:0000313" key="4">
    <source>
        <dbReference type="Proteomes" id="UP000028059"/>
    </source>
</evidence>
<dbReference type="Gene3D" id="1.20.120.330">
    <property type="entry name" value="Nucleotidyltransferases domain 2"/>
    <property type="match status" value="1"/>
</dbReference>
<comment type="similarity">
    <text evidence="1">Belongs to the UPF0332 family.</text>
</comment>
<evidence type="ECO:0000256" key="1">
    <source>
        <dbReference type="ARBA" id="ARBA00038248"/>
    </source>
</evidence>
<evidence type="ECO:0000313" key="3">
    <source>
        <dbReference type="EMBL" id="KEQ55978.1"/>
    </source>
</evidence>
<evidence type="ECO:0000259" key="2">
    <source>
        <dbReference type="Pfam" id="PF05168"/>
    </source>
</evidence>
<reference evidence="3 4" key="1">
    <citation type="submission" date="2014-06" db="EMBL/GenBank/DDBJ databases">
        <authorList>
            <person name="Ngugi D.K."/>
            <person name="Blom J."/>
            <person name="Alam I."/>
            <person name="Rashid M."/>
            <person name="Ba Alawi W."/>
            <person name="Zhang G."/>
            <person name="Hikmawan T."/>
            <person name="Guan Y."/>
            <person name="Antunes A."/>
            <person name="Siam R."/>
            <person name="ElDorry H."/>
            <person name="Bajic V."/>
            <person name="Stingl U."/>
        </authorList>
    </citation>
    <scope>NUCLEOTIDE SEQUENCE [LARGE SCALE GENOMIC DNA]</scope>
    <source>
        <strain evidence="3">SCGC AAA799-N04</strain>
    </source>
</reference>
<keyword evidence="4" id="KW-1185">Reference proteome</keyword>
<feature type="domain" description="HEPN" evidence="2">
    <location>
        <begin position="30"/>
        <end position="140"/>
    </location>
</feature>
<dbReference type="EMBL" id="JOKN01000042">
    <property type="protein sequence ID" value="KEQ55978.1"/>
    <property type="molecule type" value="Genomic_DNA"/>
</dbReference>
<dbReference type="InterPro" id="IPR007842">
    <property type="entry name" value="HEPN_dom"/>
</dbReference>
<dbReference type="Proteomes" id="UP000028059">
    <property type="component" value="Unassembled WGS sequence"/>
</dbReference>